<evidence type="ECO:0000256" key="1">
    <source>
        <dbReference type="ARBA" id="ARBA00009693"/>
    </source>
</evidence>
<keyword evidence="5" id="KW-0788">Thiol protease</keyword>
<evidence type="ECO:0000256" key="4">
    <source>
        <dbReference type="ARBA" id="ARBA00022801"/>
    </source>
</evidence>
<protein>
    <recommendedName>
        <fullName evidence="6">Spi protease inhibitor domain-containing protein</fullName>
    </recommendedName>
</protein>
<dbReference type="Gene3D" id="3.90.70.50">
    <property type="entry name" value="Peptidase C10, streptopain"/>
    <property type="match status" value="1"/>
</dbReference>
<dbReference type="SUPFAM" id="SSF54001">
    <property type="entry name" value="Cysteine proteinases"/>
    <property type="match status" value="1"/>
</dbReference>
<dbReference type="GO" id="GO:0008234">
    <property type="term" value="F:cysteine-type peptidase activity"/>
    <property type="evidence" value="ECO:0007669"/>
    <property type="project" value="UniProtKB-KW"/>
</dbReference>
<evidence type="ECO:0000256" key="5">
    <source>
        <dbReference type="ARBA" id="ARBA00022807"/>
    </source>
</evidence>
<name>A0A3B0UB38_9ZZZZ</name>
<evidence type="ECO:0000313" key="7">
    <source>
        <dbReference type="EMBL" id="VAW23712.1"/>
    </source>
</evidence>
<keyword evidence="3" id="KW-0732">Signal</keyword>
<comment type="similarity">
    <text evidence="1">Belongs to the peptidase C10 family.</text>
</comment>
<dbReference type="InterPro" id="IPR025896">
    <property type="entry name" value="Spi_Prtas-inh"/>
</dbReference>
<proteinExistence type="inferred from homology"/>
<dbReference type="Pfam" id="PF13734">
    <property type="entry name" value="Inhibitor_I69"/>
    <property type="match status" value="1"/>
</dbReference>
<dbReference type="InterPro" id="IPR044934">
    <property type="entry name" value="Streptopain_sf"/>
</dbReference>
<reference evidence="7" key="1">
    <citation type="submission" date="2018-06" db="EMBL/GenBank/DDBJ databases">
        <authorList>
            <person name="Zhirakovskaya E."/>
        </authorList>
    </citation>
    <scope>NUCLEOTIDE SEQUENCE</scope>
</reference>
<dbReference type="PRINTS" id="PR00797">
    <property type="entry name" value="STREPTOPAIN"/>
</dbReference>
<feature type="non-terminal residue" evidence="7">
    <location>
        <position position="680"/>
    </location>
</feature>
<feature type="domain" description="Spi protease inhibitor" evidence="6">
    <location>
        <begin position="32"/>
        <end position="143"/>
    </location>
</feature>
<dbReference type="Pfam" id="PF01640">
    <property type="entry name" value="Peptidase_C10"/>
    <property type="match status" value="1"/>
</dbReference>
<organism evidence="7">
    <name type="scientific">hydrothermal vent metagenome</name>
    <dbReference type="NCBI Taxonomy" id="652676"/>
    <lineage>
        <taxon>unclassified sequences</taxon>
        <taxon>metagenomes</taxon>
        <taxon>ecological metagenomes</taxon>
    </lineage>
</organism>
<accession>A0A3B0UB38</accession>
<dbReference type="AlphaFoldDB" id="A0A3B0UB38"/>
<dbReference type="InterPro" id="IPR000200">
    <property type="entry name" value="Peptidase_C10"/>
</dbReference>
<gene>
    <name evidence="7" type="ORF">MNBD_BACTEROID01-1742</name>
</gene>
<sequence>METNKAKLDAAFSHLKSYCGILFVLLSFSLKAQTVNSEKAIEVAKKFYNSTTPQQPALKLAKNIAMTLVKTEVIKYNAQNNLKSAKSLPAYHIINTGENEGFVIVSGDKRANPILGYSTTGHFNPYNIPVQLKAFLANYKNEIAAVVKNDPDFKIPTNPKWGELTSAETKSAEVTTESYLVTSQWGQGKNYNAYCPEDGRVQAPYGGHVPSGCVSVVISQIMRYWAWPARGTGEYCYTPPSSKNYGQLCANFDTEYNWGQMPDKLSSASSDAEKEAVAKIIYHTAVAVKTDFRYNGSSASSSSAKNALRYYFHYSPKVKLLYQSKFSDYEWKELLKEQLDNGIPVYYRGDNDGNFGHAFVCDGYDSENRFHFNWGWDGSYDGFFSLNAITPLSNYNFTFHQGALINLFPDYEDYTVEGASIQKKHITDGENISLAYKQVYKGYDFKKYNPSYGYYLSTDATLDGNDMLLYEDIAALSSKSNKTEKNITINIPGNLGYGTYYLLISADNKNEFEEIDESNNTVALQFSFSAPATHDFLVENASVAYDKNATVGNSTIQSGESLLLSCRQLYIGDDKTTVTLKSGYFLSTDQNLDNGDVILGEGVSPLSANNKYEDLTLQVTIPEETASGVYYILFVSDFEDEYIETNEDNNISSFKVDINNCSDLMEPNNSSDFANFLGKV</sequence>
<evidence type="ECO:0000259" key="6">
    <source>
        <dbReference type="Pfam" id="PF13734"/>
    </source>
</evidence>
<evidence type="ECO:0000256" key="3">
    <source>
        <dbReference type="ARBA" id="ARBA00022729"/>
    </source>
</evidence>
<dbReference type="InterPro" id="IPR013783">
    <property type="entry name" value="Ig-like_fold"/>
</dbReference>
<dbReference type="EMBL" id="UOEP01000199">
    <property type="protein sequence ID" value="VAW23712.1"/>
    <property type="molecule type" value="Genomic_DNA"/>
</dbReference>
<dbReference type="InterPro" id="IPR038765">
    <property type="entry name" value="Papain-like_cys_pep_sf"/>
</dbReference>
<keyword evidence="4" id="KW-0378">Hydrolase</keyword>
<dbReference type="Gene3D" id="2.60.40.10">
    <property type="entry name" value="Immunoglobulins"/>
    <property type="match status" value="2"/>
</dbReference>
<dbReference type="GO" id="GO:0006508">
    <property type="term" value="P:proteolysis"/>
    <property type="evidence" value="ECO:0007669"/>
    <property type="project" value="UniProtKB-KW"/>
</dbReference>
<evidence type="ECO:0000256" key="2">
    <source>
        <dbReference type="ARBA" id="ARBA00022670"/>
    </source>
</evidence>
<keyword evidence="2" id="KW-0645">Protease</keyword>